<evidence type="ECO:0000256" key="3">
    <source>
        <dbReference type="PROSITE-ProRule" id="PRU00023"/>
    </source>
</evidence>
<dbReference type="InterPro" id="IPR002110">
    <property type="entry name" value="Ankyrin_rpt"/>
</dbReference>
<evidence type="ECO:0000256" key="2">
    <source>
        <dbReference type="ARBA" id="ARBA00023043"/>
    </source>
</evidence>
<protein>
    <submittedName>
        <fullName evidence="4">Ankyrin protein</fullName>
    </submittedName>
</protein>
<keyword evidence="1" id="KW-0677">Repeat</keyword>
<keyword evidence="2 3" id="KW-0040">ANK repeat</keyword>
<evidence type="ECO:0000313" key="4">
    <source>
        <dbReference type="EMBL" id="KAF5570184.1"/>
    </source>
</evidence>
<evidence type="ECO:0000313" key="5">
    <source>
        <dbReference type="Proteomes" id="UP000582016"/>
    </source>
</evidence>
<accession>A0A8H5KB93</accession>
<gene>
    <name evidence="4" type="ORF">FPHYL_1460</name>
</gene>
<name>A0A8H5KB93_9HYPO</name>
<dbReference type="PANTHER" id="PTHR24198:SF165">
    <property type="entry name" value="ANKYRIN REPEAT-CONTAINING PROTEIN-RELATED"/>
    <property type="match status" value="1"/>
</dbReference>
<evidence type="ECO:0000256" key="1">
    <source>
        <dbReference type="ARBA" id="ARBA00022737"/>
    </source>
</evidence>
<reference evidence="4 5" key="1">
    <citation type="submission" date="2020-05" db="EMBL/GenBank/DDBJ databases">
        <title>Identification and distribution of gene clusters putatively required for synthesis of sphingolipid metabolism inhibitors in phylogenetically diverse species of the filamentous fungus Fusarium.</title>
        <authorList>
            <person name="Kim H.-S."/>
            <person name="Busman M."/>
            <person name="Brown D.W."/>
            <person name="Divon H."/>
            <person name="Uhlig S."/>
            <person name="Proctor R.H."/>
        </authorList>
    </citation>
    <scope>NUCLEOTIDE SEQUENCE [LARGE SCALE GENOMIC DNA]</scope>
    <source>
        <strain evidence="4 5">NRRL 13617</strain>
    </source>
</reference>
<dbReference type="Gene3D" id="1.25.40.20">
    <property type="entry name" value="Ankyrin repeat-containing domain"/>
    <property type="match status" value="3"/>
</dbReference>
<dbReference type="SMART" id="SM00248">
    <property type="entry name" value="ANK"/>
    <property type="match status" value="9"/>
</dbReference>
<dbReference type="PANTHER" id="PTHR24198">
    <property type="entry name" value="ANKYRIN REPEAT AND PROTEIN KINASE DOMAIN-CONTAINING PROTEIN"/>
    <property type="match status" value="1"/>
</dbReference>
<dbReference type="PROSITE" id="PS50297">
    <property type="entry name" value="ANK_REP_REGION"/>
    <property type="match status" value="1"/>
</dbReference>
<comment type="caution">
    <text evidence="4">The sequence shown here is derived from an EMBL/GenBank/DDBJ whole genome shotgun (WGS) entry which is preliminary data.</text>
</comment>
<dbReference type="Proteomes" id="UP000582016">
    <property type="component" value="Unassembled WGS sequence"/>
</dbReference>
<dbReference type="Pfam" id="PF12796">
    <property type="entry name" value="Ank_2"/>
    <property type="match status" value="2"/>
</dbReference>
<dbReference type="PROSITE" id="PS50088">
    <property type="entry name" value="ANK_REPEAT"/>
    <property type="match status" value="3"/>
</dbReference>
<dbReference type="AlphaFoldDB" id="A0A8H5KB93"/>
<sequence>MASPLIRVNEPLYQEFVRNPNDNHDEAMETSRTPMTMIDRDGSVLYETDDFRLLYQIVLRDDTIGLNKYLTVAPWAVDNMSARPEVYEGNDYFLLATQNGNLGVLRILLDHYKRNHDSTDEVRFKKRGYQLLNEAARRGHVEIVQFLLDSQPLYAGIHERDCKGYSALGSAADIYSVRYADSADWRDVCVDNNEKVMNLLLDYGANASDTVLPMNDLEETPDTVLTLAVQWASPKLINRLIEGGADIQAKVTKFPYDLGFWNDHGDICDINAFFMACISANYKAVQSLLAIPGADQADMVSSRDSRGSLPIHWAARNQLPDELQYIPISILEERVHNIASTIELLLEINPTTVNIQDEDGNTPLHYATEHFGRSGKSYTGIFELLCHKGADAGICNKQGQTPLHTLFRRDGSIIPVDAAAVSILLAHGANVADVDNAGNTPLHAACLNANFVDAVSVLLQHGAGPTLRNSKQETPIHIVAQFNCPPRASRSKADEVMRAQDDMLDRLVTVGGAQLMDFQNEAGNSTRQIYQNSRAKWLEGARGNGNRGRGRGATMRH</sequence>
<dbReference type="InterPro" id="IPR036770">
    <property type="entry name" value="Ankyrin_rpt-contain_sf"/>
</dbReference>
<dbReference type="SUPFAM" id="SSF48403">
    <property type="entry name" value="Ankyrin repeat"/>
    <property type="match status" value="2"/>
</dbReference>
<dbReference type="OrthoDB" id="823504at2759"/>
<keyword evidence="5" id="KW-1185">Reference proteome</keyword>
<dbReference type="EMBL" id="JAAOAQ010000047">
    <property type="protein sequence ID" value="KAF5570184.1"/>
    <property type="molecule type" value="Genomic_DNA"/>
</dbReference>
<proteinExistence type="predicted"/>
<feature type="repeat" description="ANK" evidence="3">
    <location>
        <begin position="437"/>
        <end position="470"/>
    </location>
</feature>
<organism evidence="4 5">
    <name type="scientific">Fusarium phyllophilum</name>
    <dbReference type="NCBI Taxonomy" id="47803"/>
    <lineage>
        <taxon>Eukaryota</taxon>
        <taxon>Fungi</taxon>
        <taxon>Dikarya</taxon>
        <taxon>Ascomycota</taxon>
        <taxon>Pezizomycotina</taxon>
        <taxon>Sordariomycetes</taxon>
        <taxon>Hypocreomycetidae</taxon>
        <taxon>Hypocreales</taxon>
        <taxon>Nectriaceae</taxon>
        <taxon>Fusarium</taxon>
        <taxon>Fusarium fujikuroi species complex</taxon>
    </lineage>
</organism>
<feature type="repeat" description="ANK" evidence="3">
    <location>
        <begin position="398"/>
        <end position="436"/>
    </location>
</feature>
<feature type="repeat" description="ANK" evidence="3">
    <location>
        <begin position="359"/>
        <end position="397"/>
    </location>
</feature>